<accession>A0A1H3U0U6</accession>
<dbReference type="PANTHER" id="PTHR47235:SF1">
    <property type="entry name" value="BLR6548 PROTEIN"/>
    <property type="match status" value="1"/>
</dbReference>
<name>A0A1H3U0U6_9BURK</name>
<evidence type="ECO:0000259" key="6">
    <source>
        <dbReference type="Pfam" id="PF13458"/>
    </source>
</evidence>
<feature type="domain" description="Leucine-binding protein" evidence="6">
    <location>
        <begin position="42"/>
        <end position="358"/>
    </location>
</feature>
<feature type="chain" id="PRO_5010314690" evidence="5">
    <location>
        <begin position="33"/>
        <end position="388"/>
    </location>
</feature>
<dbReference type="CDD" id="cd06326">
    <property type="entry name" value="PBP1_ABC_ligand_binding-like"/>
    <property type="match status" value="1"/>
</dbReference>
<dbReference type="Gene3D" id="3.40.50.2300">
    <property type="match status" value="2"/>
</dbReference>
<keyword evidence="3 5" id="KW-0732">Signal</keyword>
<dbReference type="SUPFAM" id="SSF53822">
    <property type="entry name" value="Periplasmic binding protein-like I"/>
    <property type="match status" value="1"/>
</dbReference>
<evidence type="ECO:0000256" key="3">
    <source>
        <dbReference type="ARBA" id="ARBA00022729"/>
    </source>
</evidence>
<dbReference type="PRINTS" id="PR00337">
    <property type="entry name" value="LEUILEVALBP"/>
</dbReference>
<comment type="similarity">
    <text evidence="1">Belongs to the leucine-binding protein family.</text>
</comment>
<dbReference type="InterPro" id="IPR028081">
    <property type="entry name" value="Leu-bd"/>
</dbReference>
<dbReference type="PANTHER" id="PTHR47235">
    <property type="entry name" value="BLR6548 PROTEIN"/>
    <property type="match status" value="1"/>
</dbReference>
<proteinExistence type="inferred from homology"/>
<evidence type="ECO:0000313" key="8">
    <source>
        <dbReference type="Proteomes" id="UP000183417"/>
    </source>
</evidence>
<dbReference type="EMBL" id="FNPE01000035">
    <property type="protein sequence ID" value="SDZ56090.1"/>
    <property type="molecule type" value="Genomic_DNA"/>
</dbReference>
<keyword evidence="4" id="KW-0029">Amino-acid transport</keyword>
<dbReference type="GeneID" id="94690208"/>
<dbReference type="AlphaFoldDB" id="A0A1H3U0U6"/>
<sequence>MRRRQIVSLVPRAAAIAAVPALAPAFVRNAFADEAGLSAKAITIGSTVSLSGPLAAYGTDIKLGTEAAMAQINARGGIHGRTLQLQIVDDGYVPQRSADNVRQMLSKGTAFALLSCNGTPNNAAIIPLIEEAGVPYVAPITGASSLRKGARNVFHVRASYTNEVHRLIQRLAGMGLKGIGIVYLDNAYGREILEDATRALEAGKMAPSVQAAIATDGKDLAEVLNKVHAARPSAVLLATAGTVSVALVRGLRKSVPGVLLTGLSVTLPNDSLKPLGDDARGLAMTMVVPAPHQGRLQLVRDYQSALRAHGQQEFSMGSLEAYVNARVLAEGLERAGRDPTQARLRSALAGMRNWDMGGFVIDYSGQPPHVGSSFIDLGVLGNAGRFIG</sequence>
<keyword evidence="2" id="KW-0813">Transport</keyword>
<dbReference type="InterPro" id="IPR028082">
    <property type="entry name" value="Peripla_BP_I"/>
</dbReference>
<organism evidence="7 8">
    <name type="scientific">Delftia lacustris</name>
    <dbReference type="NCBI Taxonomy" id="558537"/>
    <lineage>
        <taxon>Bacteria</taxon>
        <taxon>Pseudomonadati</taxon>
        <taxon>Pseudomonadota</taxon>
        <taxon>Betaproteobacteria</taxon>
        <taxon>Burkholderiales</taxon>
        <taxon>Comamonadaceae</taxon>
        <taxon>Delftia</taxon>
    </lineage>
</organism>
<evidence type="ECO:0000313" key="7">
    <source>
        <dbReference type="EMBL" id="SDZ56090.1"/>
    </source>
</evidence>
<protein>
    <submittedName>
        <fullName evidence="7">ABC-type branched-chain amino acid transport system, substrate-binding protein</fullName>
    </submittedName>
</protein>
<evidence type="ECO:0000256" key="5">
    <source>
        <dbReference type="SAM" id="SignalP"/>
    </source>
</evidence>
<dbReference type="GO" id="GO:0006865">
    <property type="term" value="P:amino acid transport"/>
    <property type="evidence" value="ECO:0007669"/>
    <property type="project" value="UniProtKB-KW"/>
</dbReference>
<evidence type="ECO:0000256" key="4">
    <source>
        <dbReference type="ARBA" id="ARBA00022970"/>
    </source>
</evidence>
<gene>
    <name evidence="7" type="ORF">SAMN05421547_1357</name>
</gene>
<reference evidence="7 8" key="1">
    <citation type="submission" date="2016-10" db="EMBL/GenBank/DDBJ databases">
        <authorList>
            <person name="de Groot N.N."/>
        </authorList>
    </citation>
    <scope>NUCLEOTIDE SEQUENCE [LARGE SCALE GENOMIC DNA]</scope>
    <source>
        <strain evidence="7 8">LMG 24775</strain>
    </source>
</reference>
<evidence type="ECO:0000256" key="2">
    <source>
        <dbReference type="ARBA" id="ARBA00022448"/>
    </source>
</evidence>
<dbReference type="Pfam" id="PF13458">
    <property type="entry name" value="Peripla_BP_6"/>
    <property type="match status" value="1"/>
</dbReference>
<dbReference type="Proteomes" id="UP000183417">
    <property type="component" value="Unassembled WGS sequence"/>
</dbReference>
<evidence type="ECO:0000256" key="1">
    <source>
        <dbReference type="ARBA" id="ARBA00010062"/>
    </source>
</evidence>
<dbReference type="InterPro" id="IPR000709">
    <property type="entry name" value="Leu_Ile_Val-bd"/>
</dbReference>
<feature type="signal peptide" evidence="5">
    <location>
        <begin position="1"/>
        <end position="32"/>
    </location>
</feature>
<dbReference type="RefSeq" id="WP_074923759.1">
    <property type="nucleotide sequence ID" value="NZ_CP141274.1"/>
</dbReference>